<dbReference type="SUPFAM" id="SSF56519">
    <property type="entry name" value="Penicillin binding protein dimerisation domain"/>
    <property type="match status" value="1"/>
</dbReference>
<feature type="domain" description="Penicillin-binding protein transpeptidase" evidence="14">
    <location>
        <begin position="332"/>
        <end position="657"/>
    </location>
</feature>
<dbReference type="PANTHER" id="PTHR30627">
    <property type="entry name" value="PEPTIDOGLYCAN D,D-TRANSPEPTIDASE"/>
    <property type="match status" value="1"/>
</dbReference>
<dbReference type="GO" id="GO:0008658">
    <property type="term" value="F:penicillin binding"/>
    <property type="evidence" value="ECO:0007669"/>
    <property type="project" value="InterPro"/>
</dbReference>
<keyword evidence="3" id="KW-1003">Cell membrane</keyword>
<dbReference type="EMBL" id="MFGO01000011">
    <property type="protein sequence ID" value="OGF41270.1"/>
    <property type="molecule type" value="Genomic_DNA"/>
</dbReference>
<evidence type="ECO:0000256" key="7">
    <source>
        <dbReference type="ARBA" id="ARBA00022801"/>
    </source>
</evidence>
<keyword evidence="12" id="KW-0961">Cell wall biogenesis/degradation</keyword>
<dbReference type="Proteomes" id="UP000177579">
    <property type="component" value="Unassembled WGS sequence"/>
</dbReference>
<evidence type="ECO:0000256" key="5">
    <source>
        <dbReference type="ARBA" id="ARBA00022670"/>
    </source>
</evidence>
<comment type="subcellular location">
    <subcellularLocation>
        <location evidence="2">Cell membrane</location>
    </subcellularLocation>
    <subcellularLocation>
        <location evidence="1">Membrane</location>
        <topology evidence="1">Single-pass membrane protein</topology>
    </subcellularLocation>
</comment>
<dbReference type="GO" id="GO:0071555">
    <property type="term" value="P:cell wall organization"/>
    <property type="evidence" value="ECO:0007669"/>
    <property type="project" value="UniProtKB-KW"/>
</dbReference>
<protein>
    <submittedName>
        <fullName evidence="16">Penicillin-binding protein 2</fullName>
    </submittedName>
</protein>
<dbReference type="GO" id="GO:0006508">
    <property type="term" value="P:proteolysis"/>
    <property type="evidence" value="ECO:0007669"/>
    <property type="project" value="UniProtKB-KW"/>
</dbReference>
<dbReference type="GO" id="GO:0008360">
    <property type="term" value="P:regulation of cell shape"/>
    <property type="evidence" value="ECO:0007669"/>
    <property type="project" value="UniProtKB-KW"/>
</dbReference>
<evidence type="ECO:0000256" key="12">
    <source>
        <dbReference type="ARBA" id="ARBA00023316"/>
    </source>
</evidence>
<proteinExistence type="predicted"/>
<organism evidence="16 17">
    <name type="scientific">Candidatus Falkowbacteria bacterium RIFOXYD2_FULL_34_120</name>
    <dbReference type="NCBI Taxonomy" id="1798007"/>
    <lineage>
        <taxon>Bacteria</taxon>
        <taxon>Candidatus Falkowiibacteriota</taxon>
    </lineage>
</organism>
<dbReference type="GO" id="GO:0071972">
    <property type="term" value="F:peptidoglycan L,D-transpeptidase activity"/>
    <property type="evidence" value="ECO:0007669"/>
    <property type="project" value="TreeGrafter"/>
</dbReference>
<dbReference type="Gene3D" id="3.30.1390.30">
    <property type="entry name" value="Penicillin-binding protein 2a, domain 3"/>
    <property type="match status" value="1"/>
</dbReference>
<keyword evidence="7" id="KW-0378">Hydrolase</keyword>
<evidence type="ECO:0000256" key="2">
    <source>
        <dbReference type="ARBA" id="ARBA00004236"/>
    </source>
</evidence>
<dbReference type="GO" id="GO:0005886">
    <property type="term" value="C:plasma membrane"/>
    <property type="evidence" value="ECO:0007669"/>
    <property type="project" value="UniProtKB-SubCell"/>
</dbReference>
<dbReference type="Pfam" id="PF03717">
    <property type="entry name" value="PBP_dimer"/>
    <property type="match status" value="1"/>
</dbReference>
<dbReference type="InterPro" id="IPR050515">
    <property type="entry name" value="Beta-lactam/transpept"/>
</dbReference>
<keyword evidence="11 13" id="KW-0472">Membrane</keyword>
<dbReference type="GO" id="GO:0009252">
    <property type="term" value="P:peptidoglycan biosynthetic process"/>
    <property type="evidence" value="ECO:0007669"/>
    <property type="project" value="UniProtKB-KW"/>
</dbReference>
<dbReference type="InterPro" id="IPR005311">
    <property type="entry name" value="PBP_dimer"/>
</dbReference>
<comment type="caution">
    <text evidence="16">The sequence shown here is derived from an EMBL/GenBank/DDBJ whole genome shotgun (WGS) entry which is preliminary data.</text>
</comment>
<dbReference type="GO" id="GO:0009002">
    <property type="term" value="F:serine-type D-Ala-D-Ala carboxypeptidase activity"/>
    <property type="evidence" value="ECO:0007669"/>
    <property type="project" value="InterPro"/>
</dbReference>
<evidence type="ECO:0000256" key="9">
    <source>
        <dbReference type="ARBA" id="ARBA00022984"/>
    </source>
</evidence>
<accession>A0A1F5TQN3</accession>
<keyword evidence="9" id="KW-0573">Peptidoglycan synthesis</keyword>
<keyword evidence="10 13" id="KW-1133">Transmembrane helix</keyword>
<evidence type="ECO:0000259" key="14">
    <source>
        <dbReference type="Pfam" id="PF00905"/>
    </source>
</evidence>
<evidence type="ECO:0000256" key="10">
    <source>
        <dbReference type="ARBA" id="ARBA00022989"/>
    </source>
</evidence>
<keyword evidence="4" id="KW-0997">Cell inner membrane</keyword>
<reference evidence="16 17" key="1">
    <citation type="journal article" date="2016" name="Nat. Commun.">
        <title>Thousands of microbial genomes shed light on interconnected biogeochemical processes in an aquifer system.</title>
        <authorList>
            <person name="Anantharaman K."/>
            <person name="Brown C.T."/>
            <person name="Hug L.A."/>
            <person name="Sharon I."/>
            <person name="Castelle C.J."/>
            <person name="Probst A.J."/>
            <person name="Thomas B.C."/>
            <person name="Singh A."/>
            <person name="Wilkins M.J."/>
            <person name="Karaoz U."/>
            <person name="Brodie E.L."/>
            <person name="Williams K.H."/>
            <person name="Hubbard S.S."/>
            <person name="Banfield J.F."/>
        </authorList>
    </citation>
    <scope>NUCLEOTIDE SEQUENCE [LARGE SCALE GENOMIC DNA]</scope>
</reference>
<evidence type="ECO:0000256" key="11">
    <source>
        <dbReference type="ARBA" id="ARBA00023136"/>
    </source>
</evidence>
<sequence length="673" mass="76355">MKFNKYIKSKKYLEEITPFSIRSGKIKNGKIESIYRSPWSEDVYISDSKEKVRIGKSFDFNSLPILSAILIFLIFILMLKISWLQIAQGAHYREMADGNRIRIQRIEPKRGIIYDQNHLALVRNKANFMLYIVPADLPKKREDVDKIFDRIGELITGVDLSKIREKINGIDMRLLESYNPIFITDNIEYEKALSLYLEASNWSGVIISSKKNRDYPVFVNKETDETYYSLSHILGYTGKINEKELEKFGEEYLQIDYIGKMGLEYFWENELKGRGGKKRIEVDALGKEKKILGQVDEADGNNLVLSLDINQQIKLEEILRDYLKKLKLTKAVAIVINPNNGEILAMVSLPSYNNNLFAHGISQDEYTELINNPDHPLFNRSISGDYPSGSTFKIIMSAAALEEGVINEKTTFMSYGGIQIGQWFFPDWRAGGHGRTDVRNAIANSVNTFFYYIGGGNDDFSGLGVDRIVEYGKLFGLGTQSGIDLAGEVSGFLPTRKWKEEVKGEKWYIGDTYHLSIGQGDLLVTPLQVAMYTSVFANGGALYRPHFVKEILSSDDKLISETENIPTRKDFIKKYNIDIVRQGMRRAVTSGSAIRLSLLPFESAGKTGTAQWSSQKENHAWFTGFAPYDNPEVVITVLVEEGGEGSAVAVPIASDFLKWYFTEYKERVKISKE</sequence>
<dbReference type="InterPro" id="IPR036138">
    <property type="entry name" value="PBP_dimer_sf"/>
</dbReference>
<name>A0A1F5TQN3_9BACT</name>
<dbReference type="PANTHER" id="PTHR30627:SF2">
    <property type="entry name" value="PEPTIDOGLYCAN D,D-TRANSPEPTIDASE MRDA"/>
    <property type="match status" value="1"/>
</dbReference>
<keyword evidence="8" id="KW-0133">Cell shape</keyword>
<evidence type="ECO:0000256" key="8">
    <source>
        <dbReference type="ARBA" id="ARBA00022960"/>
    </source>
</evidence>
<evidence type="ECO:0000256" key="13">
    <source>
        <dbReference type="SAM" id="Phobius"/>
    </source>
</evidence>
<evidence type="ECO:0000313" key="16">
    <source>
        <dbReference type="EMBL" id="OGF41270.1"/>
    </source>
</evidence>
<evidence type="ECO:0000256" key="3">
    <source>
        <dbReference type="ARBA" id="ARBA00022475"/>
    </source>
</evidence>
<dbReference type="Pfam" id="PF00905">
    <property type="entry name" value="Transpeptidase"/>
    <property type="match status" value="1"/>
</dbReference>
<dbReference type="NCBIfam" id="TIGR03423">
    <property type="entry name" value="pbp2_mrdA"/>
    <property type="match status" value="1"/>
</dbReference>
<dbReference type="AlphaFoldDB" id="A0A1F5TQN3"/>
<evidence type="ECO:0000256" key="4">
    <source>
        <dbReference type="ARBA" id="ARBA00022519"/>
    </source>
</evidence>
<dbReference type="InterPro" id="IPR012338">
    <property type="entry name" value="Beta-lactam/transpept-like"/>
</dbReference>
<keyword evidence="6 13" id="KW-0812">Transmembrane</keyword>
<feature type="transmembrane region" description="Helical" evidence="13">
    <location>
        <begin position="63"/>
        <end position="83"/>
    </location>
</feature>
<evidence type="ECO:0000313" key="17">
    <source>
        <dbReference type="Proteomes" id="UP000177579"/>
    </source>
</evidence>
<evidence type="ECO:0000256" key="6">
    <source>
        <dbReference type="ARBA" id="ARBA00022692"/>
    </source>
</evidence>
<keyword evidence="5" id="KW-0645">Protease</keyword>
<gene>
    <name evidence="16" type="ORF">A2531_00195</name>
</gene>
<dbReference type="Gene3D" id="3.90.1310.10">
    <property type="entry name" value="Penicillin-binding protein 2a (Domain 2)"/>
    <property type="match status" value="1"/>
</dbReference>
<dbReference type="SUPFAM" id="SSF56601">
    <property type="entry name" value="beta-lactamase/transpeptidase-like"/>
    <property type="match status" value="1"/>
</dbReference>
<evidence type="ECO:0000256" key="1">
    <source>
        <dbReference type="ARBA" id="ARBA00004167"/>
    </source>
</evidence>
<dbReference type="InterPro" id="IPR001460">
    <property type="entry name" value="PCN-bd_Tpept"/>
</dbReference>
<dbReference type="Gene3D" id="3.40.710.10">
    <property type="entry name" value="DD-peptidase/beta-lactamase superfamily"/>
    <property type="match status" value="1"/>
</dbReference>
<feature type="domain" description="Penicillin-binding protein dimerisation" evidence="15">
    <location>
        <begin position="106"/>
        <end position="288"/>
    </location>
</feature>
<evidence type="ECO:0000259" key="15">
    <source>
        <dbReference type="Pfam" id="PF03717"/>
    </source>
</evidence>
<dbReference type="InterPro" id="IPR017790">
    <property type="entry name" value="Penicillin-binding_protein_2"/>
</dbReference>